<gene>
    <name evidence="1" type="ordered locus">Pnap_4968</name>
</gene>
<dbReference type="Proteomes" id="UP000000644">
    <property type="component" value="Plasmid pPNAP03"/>
</dbReference>
<dbReference type="EMBL" id="CP000532">
    <property type="protein sequence ID" value="ABM40029.1"/>
    <property type="molecule type" value="Genomic_DNA"/>
</dbReference>
<dbReference type="KEGG" id="pna:Pnap_4968"/>
<keyword evidence="2" id="KW-1185">Reference proteome</keyword>
<dbReference type="HOGENOM" id="CLU_2539698_0_0_4"/>
<organism evidence="1 2">
    <name type="scientific">Polaromonas naphthalenivorans (strain CJ2)</name>
    <dbReference type="NCBI Taxonomy" id="365044"/>
    <lineage>
        <taxon>Bacteria</taxon>
        <taxon>Pseudomonadati</taxon>
        <taxon>Pseudomonadota</taxon>
        <taxon>Betaproteobacteria</taxon>
        <taxon>Burkholderiales</taxon>
        <taxon>Comamonadaceae</taxon>
        <taxon>Polaromonas</taxon>
    </lineage>
</organism>
<evidence type="ECO:0000313" key="2">
    <source>
        <dbReference type="Proteomes" id="UP000000644"/>
    </source>
</evidence>
<name>A1VWK1_POLNA</name>
<sequence>MLKTWVKLTFRFFYRTTSYEVVLPHQEFLWQWKFLPLIDFTEPTLRGFFSWNQGYRSTNADIFFGYLFTISGRGLRIPIWQGT</sequence>
<evidence type="ECO:0000313" key="1">
    <source>
        <dbReference type="EMBL" id="ABM40029.1"/>
    </source>
</evidence>
<keyword evidence="1" id="KW-0614">Plasmid</keyword>
<protein>
    <submittedName>
        <fullName evidence="1">Uncharacterized protein</fullName>
    </submittedName>
</protein>
<accession>A1VWK1</accession>
<geneLocation type="plasmid" evidence="1 2">
    <name>pPNAP03</name>
</geneLocation>
<reference evidence="2" key="1">
    <citation type="journal article" date="2009" name="Environ. Microbiol.">
        <title>The genome of Polaromonas naphthalenivorans strain CJ2, isolated from coal tar-contaminated sediment, reveals physiological and metabolic versatility and evolution through extensive horizontal gene transfer.</title>
        <authorList>
            <person name="Yagi J.M."/>
            <person name="Sims D."/>
            <person name="Brettin T."/>
            <person name="Bruce D."/>
            <person name="Madsen E.L."/>
        </authorList>
    </citation>
    <scope>NUCLEOTIDE SEQUENCE [LARGE SCALE GENOMIC DNA]</scope>
    <source>
        <strain evidence="2">CJ2</strain>
        <plasmid evidence="2">Plasmid pPNAP03</plasmid>
    </source>
</reference>
<proteinExistence type="predicted"/>
<dbReference type="AlphaFoldDB" id="A1VWK1"/>